<sequence>MSGSVHWGSTSTTSPITPTPTPTGKQNTPQKHTLSLSLLPCQIEAPHIGELTLAGMNWLAIVVPETSGKKLRFIDFSMIKKS</sequence>
<protein>
    <submittedName>
        <fullName evidence="2">Uncharacterized protein</fullName>
    </submittedName>
</protein>
<comment type="caution">
    <text evidence="2">The sequence shown here is derived from an EMBL/GenBank/DDBJ whole genome shotgun (WGS) entry which is preliminary data.</text>
</comment>
<feature type="region of interest" description="Disordered" evidence="1">
    <location>
        <begin position="1"/>
        <end position="31"/>
    </location>
</feature>
<accession>A0A2P5EUR9</accession>
<dbReference type="EMBL" id="JXTC01000096">
    <property type="protein sequence ID" value="PON89289.1"/>
    <property type="molecule type" value="Genomic_DNA"/>
</dbReference>
<reference evidence="3" key="1">
    <citation type="submission" date="2016-06" db="EMBL/GenBank/DDBJ databases">
        <title>Parallel loss of symbiosis genes in relatives of nitrogen-fixing non-legume Parasponia.</title>
        <authorList>
            <person name="Van Velzen R."/>
            <person name="Holmer R."/>
            <person name="Bu F."/>
            <person name="Rutten L."/>
            <person name="Van Zeijl A."/>
            <person name="Liu W."/>
            <person name="Santuari L."/>
            <person name="Cao Q."/>
            <person name="Sharma T."/>
            <person name="Shen D."/>
            <person name="Roswanjaya Y."/>
            <person name="Wardhani T."/>
            <person name="Kalhor M.S."/>
            <person name="Jansen J."/>
            <person name="Van den Hoogen J."/>
            <person name="Gungor B."/>
            <person name="Hartog M."/>
            <person name="Hontelez J."/>
            <person name="Verver J."/>
            <person name="Yang W.-C."/>
            <person name="Schijlen E."/>
            <person name="Repin R."/>
            <person name="Schilthuizen M."/>
            <person name="Schranz E."/>
            <person name="Heidstra R."/>
            <person name="Miyata K."/>
            <person name="Fedorova E."/>
            <person name="Kohlen W."/>
            <person name="Bisseling T."/>
            <person name="Smit S."/>
            <person name="Geurts R."/>
        </authorList>
    </citation>
    <scope>NUCLEOTIDE SEQUENCE [LARGE SCALE GENOMIC DNA]</scope>
    <source>
        <strain evidence="3">cv. RG33-2</strain>
    </source>
</reference>
<evidence type="ECO:0000313" key="3">
    <source>
        <dbReference type="Proteomes" id="UP000237000"/>
    </source>
</evidence>
<evidence type="ECO:0000256" key="1">
    <source>
        <dbReference type="SAM" id="MobiDB-lite"/>
    </source>
</evidence>
<dbReference type="InParanoid" id="A0A2P5EUR9"/>
<gene>
    <name evidence="2" type="ORF">TorRG33x02_149600</name>
</gene>
<keyword evidence="3" id="KW-1185">Reference proteome</keyword>
<organism evidence="2 3">
    <name type="scientific">Trema orientale</name>
    <name type="common">Charcoal tree</name>
    <name type="synonym">Celtis orientalis</name>
    <dbReference type="NCBI Taxonomy" id="63057"/>
    <lineage>
        <taxon>Eukaryota</taxon>
        <taxon>Viridiplantae</taxon>
        <taxon>Streptophyta</taxon>
        <taxon>Embryophyta</taxon>
        <taxon>Tracheophyta</taxon>
        <taxon>Spermatophyta</taxon>
        <taxon>Magnoliopsida</taxon>
        <taxon>eudicotyledons</taxon>
        <taxon>Gunneridae</taxon>
        <taxon>Pentapetalae</taxon>
        <taxon>rosids</taxon>
        <taxon>fabids</taxon>
        <taxon>Rosales</taxon>
        <taxon>Cannabaceae</taxon>
        <taxon>Trema</taxon>
    </lineage>
</organism>
<name>A0A2P5EUR9_TREOI</name>
<dbReference type="Proteomes" id="UP000237000">
    <property type="component" value="Unassembled WGS sequence"/>
</dbReference>
<dbReference type="AlphaFoldDB" id="A0A2P5EUR9"/>
<dbReference type="OrthoDB" id="10373582at2759"/>
<proteinExistence type="predicted"/>
<evidence type="ECO:0000313" key="2">
    <source>
        <dbReference type="EMBL" id="PON89289.1"/>
    </source>
</evidence>